<evidence type="ECO:0000256" key="1">
    <source>
        <dbReference type="SAM" id="Phobius"/>
    </source>
</evidence>
<organism evidence="4 5">
    <name type="scientific">Palleronia abyssalis</name>
    <dbReference type="NCBI Taxonomy" id="1501240"/>
    <lineage>
        <taxon>Bacteria</taxon>
        <taxon>Pseudomonadati</taxon>
        <taxon>Pseudomonadota</taxon>
        <taxon>Alphaproteobacteria</taxon>
        <taxon>Rhodobacterales</taxon>
        <taxon>Roseobacteraceae</taxon>
        <taxon>Palleronia</taxon>
    </lineage>
</organism>
<dbReference type="Gene3D" id="3.30.379.30">
    <property type="match status" value="1"/>
</dbReference>
<keyword evidence="2" id="KW-0732">Signal</keyword>
<dbReference type="EMBL" id="ONZF01000013">
    <property type="protein sequence ID" value="SPJ25961.1"/>
    <property type="molecule type" value="Genomic_DNA"/>
</dbReference>
<sequence>MNRSFTMCLRAACLCLVCVVGLAPEGRAQILPAPSRPAMSLPVPPGSAAILSEEGEIIALPSLAEREVEDARIVLLLGTPDTAGSDVIALPGQGPDRQAPQASGQPMHLAALWPRRAGMTAGTRVRLTGERDAVEFLLFVDDPRGVSEIVLTTQSSAYVFPERSRVSVTIGQTDLASFAPGNITEAGRIAFEVPPGALRPGPNLLRVSVDHAHRIFCGAEAAYDLWTEIDLSQSGAQLAGRSIGSGAAGFFTAAGIARGTGDPIHVLGGADRAQVLDVLARLGHVMNGDGLSFSFEAPEGTDAAAPLIRVEPGAQSQVRFSRDHQGRSEMRVVIGPAGLPDLRGDLGPGIVLEDPLPELARNRKVSLRELGYGDHEVAQNLWSGRFGFALPADWLITTDARAEIGLRMGTAYMLPAGAEARVLVNGSAIRMLPLSDRLYESGKALRIRFPSRLLRGGRNELRIDLVVPGDPADRPCPVVSSPKMFLDAETTLFVPASPQMVGPDIGRALDRLTVAGLLDPGDAGAIGSAGIARLAATLPLEGEAGPGPGVNLRVLGIDEVPQASFGSLWSGREVLLNTLQIETDPVVVTPAVVPGLPAPPPVETLRMSVLPEGNPVHWLAGTAGDMARGARDLLRPDMASDLAAWMAPRRGQAMLYQLDKESPDQLYLVLASGADVQTVFSALGRAMVSDVPLGGQVALLDWEGNWASWADRTRLPVLTGKMSWGNLRAVIGNYASARPLYFALALMALTLVSAMIARGVILQSRPRS</sequence>
<name>A0A2R8C0L0_9RHOB</name>
<accession>A0A2R8C0L0</accession>
<dbReference type="AlphaFoldDB" id="A0A2R8C0L0"/>
<feature type="chain" id="PRO_5042459006" description="Cellulose synthase subunit B-like C-terminal domain-containing protein" evidence="2">
    <location>
        <begin position="24"/>
        <end position="768"/>
    </location>
</feature>
<dbReference type="InterPro" id="IPR048861">
    <property type="entry name" value="BscB-like_C"/>
</dbReference>
<dbReference type="OrthoDB" id="7615145at2"/>
<dbReference type="Pfam" id="PF20916">
    <property type="entry name" value="BscB_a-b"/>
    <property type="match status" value="1"/>
</dbReference>
<reference evidence="5" key="1">
    <citation type="submission" date="2018-03" db="EMBL/GenBank/DDBJ databases">
        <authorList>
            <person name="Rodrigo-Torres L."/>
            <person name="Arahal R. D."/>
            <person name="Lucena T."/>
        </authorList>
    </citation>
    <scope>NUCLEOTIDE SEQUENCE [LARGE SCALE GENOMIC DNA]</scope>
    <source>
        <strain evidence="5">CECT 8504</strain>
    </source>
</reference>
<keyword evidence="5" id="KW-1185">Reference proteome</keyword>
<dbReference type="Gene3D" id="2.60.120.260">
    <property type="entry name" value="Galactose-binding domain-like"/>
    <property type="match status" value="2"/>
</dbReference>
<protein>
    <recommendedName>
        <fullName evidence="3">Cellulose synthase subunit B-like C-terminal domain-containing protein</fullName>
    </recommendedName>
</protein>
<dbReference type="Proteomes" id="UP000244912">
    <property type="component" value="Unassembled WGS sequence"/>
</dbReference>
<evidence type="ECO:0000313" key="4">
    <source>
        <dbReference type="EMBL" id="SPJ25961.1"/>
    </source>
</evidence>
<feature type="signal peptide" evidence="2">
    <location>
        <begin position="1"/>
        <end position="23"/>
    </location>
</feature>
<feature type="domain" description="Cellulose synthase subunit B-like C-terminal" evidence="3">
    <location>
        <begin position="632"/>
        <end position="765"/>
    </location>
</feature>
<proteinExistence type="predicted"/>
<dbReference type="UniPathway" id="UPA00694"/>
<feature type="transmembrane region" description="Helical" evidence="1">
    <location>
        <begin position="740"/>
        <end position="761"/>
    </location>
</feature>
<evidence type="ECO:0000313" key="5">
    <source>
        <dbReference type="Proteomes" id="UP000244912"/>
    </source>
</evidence>
<keyword evidence="1" id="KW-0812">Transmembrane</keyword>
<evidence type="ECO:0000259" key="3">
    <source>
        <dbReference type="Pfam" id="PF20916"/>
    </source>
</evidence>
<gene>
    <name evidence="4" type="ORF">PAA8504_03817</name>
</gene>
<keyword evidence="1" id="KW-1133">Transmembrane helix</keyword>
<evidence type="ECO:0000256" key="2">
    <source>
        <dbReference type="SAM" id="SignalP"/>
    </source>
</evidence>
<dbReference type="RefSeq" id="WP_108895688.1">
    <property type="nucleotide sequence ID" value="NZ_ONZF01000013.1"/>
</dbReference>
<dbReference type="Gene3D" id="1.20.5.4520">
    <property type="match status" value="1"/>
</dbReference>
<keyword evidence="1" id="KW-0472">Membrane</keyword>